<organism evidence="2 3">
    <name type="scientific">Anoxybacteroides rupiense</name>
    <dbReference type="NCBI Taxonomy" id="311460"/>
    <lineage>
        <taxon>Bacteria</taxon>
        <taxon>Bacillati</taxon>
        <taxon>Bacillota</taxon>
        <taxon>Bacilli</taxon>
        <taxon>Bacillales</taxon>
        <taxon>Anoxybacillaceae</taxon>
        <taxon>Anoxybacteroides</taxon>
    </lineage>
</organism>
<comment type="caution">
    <text evidence="2">The sequence shown here is derived from an EMBL/GenBank/DDBJ whole genome shotgun (WGS) entry which is preliminary data.</text>
</comment>
<dbReference type="RefSeq" id="WP_159719199.1">
    <property type="nucleotide sequence ID" value="NZ_JAGUQN010000044.1"/>
</dbReference>
<evidence type="ECO:0008006" key="4">
    <source>
        <dbReference type="Google" id="ProtNLM"/>
    </source>
</evidence>
<sequence length="127" mass="13662">MLKRVATLIGVFSIIFAAVAFAASDSYDGYFTTSVMTIGSLNVSDGSISISHSQQYTLGRTVSIDAYRKGLLGYSKEKTVSRVSSDVTNKSLSTSGLPDGSYKLKFVEISGNCIGCREIHVWGSWSN</sequence>
<dbReference type="EMBL" id="JAQOTG010000017">
    <property type="protein sequence ID" value="MDE8565110.1"/>
    <property type="molecule type" value="Genomic_DNA"/>
</dbReference>
<evidence type="ECO:0000313" key="2">
    <source>
        <dbReference type="EMBL" id="MDE8565110.1"/>
    </source>
</evidence>
<evidence type="ECO:0000256" key="1">
    <source>
        <dbReference type="SAM" id="SignalP"/>
    </source>
</evidence>
<keyword evidence="1" id="KW-0732">Signal</keyword>
<dbReference type="Proteomes" id="UP001213979">
    <property type="component" value="Unassembled WGS sequence"/>
</dbReference>
<reference evidence="2 3" key="1">
    <citation type="submission" date="2023-01" db="EMBL/GenBank/DDBJ databases">
        <title>Genome-based reclassification of Anoxybacillus geothermalis as a later heterotypic synonym of Anoxybacillus rupiensis.</title>
        <authorList>
            <person name="Inan Bektas K."/>
            <person name="Canakci S."/>
            <person name="Belduz A.A."/>
            <person name="Guler H.H."/>
        </authorList>
    </citation>
    <scope>NUCLEOTIDE SEQUENCE [LARGE SCALE GENOMIC DNA]</scope>
    <source>
        <strain evidence="2 3">DSM 17127</strain>
    </source>
</reference>
<accession>A0ABT5W713</accession>
<feature type="chain" id="PRO_5045171878" description="DUF3244 domain-containing protein" evidence="1">
    <location>
        <begin position="23"/>
        <end position="127"/>
    </location>
</feature>
<feature type="signal peptide" evidence="1">
    <location>
        <begin position="1"/>
        <end position="22"/>
    </location>
</feature>
<gene>
    <name evidence="2" type="ORF">PNH38_14730</name>
</gene>
<name>A0ABT5W713_9BACL</name>
<protein>
    <recommendedName>
        <fullName evidence="4">DUF3244 domain-containing protein</fullName>
    </recommendedName>
</protein>
<proteinExistence type="predicted"/>
<evidence type="ECO:0000313" key="3">
    <source>
        <dbReference type="Proteomes" id="UP001213979"/>
    </source>
</evidence>
<keyword evidence="3" id="KW-1185">Reference proteome</keyword>